<evidence type="ECO:0000256" key="1">
    <source>
        <dbReference type="ARBA" id="ARBA00004613"/>
    </source>
</evidence>
<dbReference type="AlphaFoldDB" id="A0A811U567"/>
<dbReference type="Pfam" id="PF02221">
    <property type="entry name" value="E1_DerP2_DerF2"/>
    <property type="match status" value="1"/>
</dbReference>
<name>A0A811U567_CERCA</name>
<evidence type="ECO:0000313" key="5">
    <source>
        <dbReference type="EMBL" id="CAD6994342.1"/>
    </source>
</evidence>
<reference evidence="5" key="1">
    <citation type="submission" date="2020-11" db="EMBL/GenBank/DDBJ databases">
        <authorList>
            <person name="Whitehead M."/>
        </authorList>
    </citation>
    <scope>NUCLEOTIDE SEQUENCE</scope>
    <source>
        <strain evidence="5">EGII</strain>
    </source>
</reference>
<protein>
    <submittedName>
        <fullName evidence="5">(Mediterranean fruit fly) hypothetical protein</fullName>
    </submittedName>
</protein>
<evidence type="ECO:0000259" key="4">
    <source>
        <dbReference type="Pfam" id="PF02221"/>
    </source>
</evidence>
<comment type="subcellular location">
    <subcellularLocation>
        <location evidence="1">Secreted</location>
    </subcellularLocation>
</comment>
<accession>A0A811U567</accession>
<comment type="similarity">
    <text evidence="2">Belongs to the NPC2 family.</text>
</comment>
<dbReference type="FunFam" id="2.60.40.770:FF:000001">
    <property type="entry name" value="NPC intracellular cholesterol transporter 2"/>
    <property type="match status" value="1"/>
</dbReference>
<dbReference type="SUPFAM" id="SSF81296">
    <property type="entry name" value="E set domains"/>
    <property type="match status" value="1"/>
</dbReference>
<evidence type="ECO:0000256" key="2">
    <source>
        <dbReference type="ARBA" id="ARBA00006370"/>
    </source>
</evidence>
<keyword evidence="6" id="KW-1185">Reference proteome</keyword>
<dbReference type="OrthoDB" id="6489092at2759"/>
<evidence type="ECO:0000256" key="3">
    <source>
        <dbReference type="ARBA" id="ARBA00022525"/>
    </source>
</evidence>
<dbReference type="Proteomes" id="UP000606786">
    <property type="component" value="Unassembled WGS sequence"/>
</dbReference>
<keyword evidence="3" id="KW-0964">Secreted</keyword>
<comment type="caution">
    <text evidence="5">The sequence shown here is derived from an EMBL/GenBank/DDBJ whole genome shotgun (WGS) entry which is preliminary data.</text>
</comment>
<feature type="domain" description="MD-2-related lipid-recognition" evidence="4">
    <location>
        <begin position="2"/>
        <end position="96"/>
    </location>
</feature>
<dbReference type="EMBL" id="CAJHJT010000001">
    <property type="protein sequence ID" value="CAD6994342.1"/>
    <property type="molecule type" value="Genomic_DNA"/>
</dbReference>
<evidence type="ECO:0000313" key="6">
    <source>
        <dbReference type="Proteomes" id="UP000606786"/>
    </source>
</evidence>
<sequence length="114" mass="12667">MKLHFVNTKDNVDKLTAKAYATALGITVPYELPEDVADVCENLLHEAICPLYATEDVVYDFRFYVDNHYPEIPATIELNLVDEDNEVIVCFSASIRVHKGTGSGSGLKSKDSPF</sequence>
<gene>
    <name evidence="5" type="ORF">CCAP1982_LOCUS3098</name>
</gene>
<organism evidence="5 6">
    <name type="scientific">Ceratitis capitata</name>
    <name type="common">Mediterranean fruit fly</name>
    <name type="synonym">Tephritis capitata</name>
    <dbReference type="NCBI Taxonomy" id="7213"/>
    <lineage>
        <taxon>Eukaryota</taxon>
        <taxon>Metazoa</taxon>
        <taxon>Ecdysozoa</taxon>
        <taxon>Arthropoda</taxon>
        <taxon>Hexapoda</taxon>
        <taxon>Insecta</taxon>
        <taxon>Pterygota</taxon>
        <taxon>Neoptera</taxon>
        <taxon>Endopterygota</taxon>
        <taxon>Diptera</taxon>
        <taxon>Brachycera</taxon>
        <taxon>Muscomorpha</taxon>
        <taxon>Tephritoidea</taxon>
        <taxon>Tephritidae</taxon>
        <taxon>Ceratitis</taxon>
        <taxon>Ceratitis</taxon>
    </lineage>
</organism>
<proteinExistence type="inferred from homology"/>
<dbReference type="InterPro" id="IPR003172">
    <property type="entry name" value="ML_dom"/>
</dbReference>
<dbReference type="Gene3D" id="2.60.40.770">
    <property type="match status" value="1"/>
</dbReference>
<dbReference type="GO" id="GO:0005576">
    <property type="term" value="C:extracellular region"/>
    <property type="evidence" value="ECO:0007669"/>
    <property type="project" value="UniProtKB-SubCell"/>
</dbReference>
<dbReference type="InterPro" id="IPR014756">
    <property type="entry name" value="Ig_E-set"/>
</dbReference>